<dbReference type="Proteomes" id="UP000189670">
    <property type="component" value="Unassembled WGS sequence"/>
</dbReference>
<evidence type="ECO:0008006" key="3">
    <source>
        <dbReference type="Google" id="ProtNLM"/>
    </source>
</evidence>
<accession>A0A1V1P1K5</accession>
<dbReference type="Gene3D" id="2.60.40.10">
    <property type="entry name" value="Immunoglobulins"/>
    <property type="match status" value="1"/>
</dbReference>
<dbReference type="AlphaFoldDB" id="A0A1V1P1K5"/>
<organism evidence="1 2">
    <name type="scientific">Candidatus Magnetoglobus multicellularis str. Araruama</name>
    <dbReference type="NCBI Taxonomy" id="890399"/>
    <lineage>
        <taxon>Bacteria</taxon>
        <taxon>Pseudomonadati</taxon>
        <taxon>Thermodesulfobacteriota</taxon>
        <taxon>Desulfobacteria</taxon>
        <taxon>Desulfobacterales</taxon>
        <taxon>Desulfobacteraceae</taxon>
        <taxon>Candidatus Magnetoglobus</taxon>
    </lineage>
</organism>
<gene>
    <name evidence="1" type="ORF">OMM_04417</name>
</gene>
<dbReference type="SUPFAM" id="SSF49265">
    <property type="entry name" value="Fibronectin type III"/>
    <property type="match status" value="1"/>
</dbReference>
<evidence type="ECO:0000313" key="2">
    <source>
        <dbReference type="Proteomes" id="UP000189670"/>
    </source>
</evidence>
<comment type="caution">
    <text evidence="1">The sequence shown here is derived from an EMBL/GenBank/DDBJ whole genome shotgun (WGS) entry which is preliminary data.</text>
</comment>
<proteinExistence type="predicted"/>
<name>A0A1V1P1K5_9BACT</name>
<evidence type="ECO:0000313" key="1">
    <source>
        <dbReference type="EMBL" id="ETR68688.1"/>
    </source>
</evidence>
<dbReference type="InterPro" id="IPR036116">
    <property type="entry name" value="FN3_sf"/>
</dbReference>
<dbReference type="EMBL" id="ATBP01000862">
    <property type="protein sequence ID" value="ETR68688.1"/>
    <property type="molecule type" value="Genomic_DNA"/>
</dbReference>
<reference evidence="2" key="1">
    <citation type="submission" date="2012-11" db="EMBL/GenBank/DDBJ databases">
        <authorList>
            <person name="Lucero-Rivera Y.E."/>
            <person name="Tovar-Ramirez D."/>
        </authorList>
    </citation>
    <scope>NUCLEOTIDE SEQUENCE [LARGE SCALE GENOMIC DNA]</scope>
    <source>
        <strain evidence="2">Araruama</strain>
    </source>
</reference>
<sequence>MILSLGVGLVPTVQGTFEIVKLNHLELEYTFGKQIKGTGIIELFSKDIASASIIITKSSIKLEADVELMNMLVGYTDASLSKAAENDIIFEGNLNASLLVPEEEGFPFDLMECFVNLPYTFAKTENHIKNSIISGSVVISQFFALKYLLEWQGYNSYPMFKKTFAPNFTIWNKKLFNNKFLQLNHKKRLYNRFEGQSLVINKNNSKVKNQKIQQHFSLDQISPNIIIRVAGQKNIPDPALILPDGNIVNSSNVDNYWNIELTQNISRSKIFYLLSYPQIGNWTLELIEDDIYDIDVYKSNAPPAIKIKDIKQSNQIVNIFWVDSDYDSDARLNLYYDDDNNGTNGTPIVSNISENNLLNKYTWDTSDIETGTYFVYASINDSINPNETFYWHEPLTIISNDAPIKPTGLDYTSAKNTIILFWNKSHSDNVGNYKIYYDMYNTPDYNSPSFLTSNSNLFQIFQKPDSIFVSGRKYKFSVTAIDSSNNESMCYVSHYLNQ</sequence>
<dbReference type="InterPro" id="IPR013783">
    <property type="entry name" value="Ig-like_fold"/>
</dbReference>
<protein>
    <recommendedName>
        <fullName evidence="3">Fibronectin type-III domain-containing protein</fullName>
    </recommendedName>
</protein>